<dbReference type="Proteomes" id="UP000637423">
    <property type="component" value="Unassembled WGS sequence"/>
</dbReference>
<dbReference type="SUPFAM" id="SSF52499">
    <property type="entry name" value="Isochorismatase-like hydrolases"/>
    <property type="match status" value="1"/>
</dbReference>
<dbReference type="RefSeq" id="WP_229750857.1">
    <property type="nucleotide sequence ID" value="NZ_BMED01000001.1"/>
</dbReference>
<dbReference type="PANTHER" id="PTHR43540:SF6">
    <property type="entry name" value="ISOCHORISMATASE-LIKE DOMAIN-CONTAINING PROTEIN"/>
    <property type="match status" value="1"/>
</dbReference>
<dbReference type="AlphaFoldDB" id="A0A916U563"/>
<keyword evidence="1 3" id="KW-0378">Hydrolase</keyword>
<dbReference type="EMBL" id="BMED01000001">
    <property type="protein sequence ID" value="GGC60226.1"/>
    <property type="molecule type" value="Genomic_DNA"/>
</dbReference>
<protein>
    <submittedName>
        <fullName evidence="3">Hydrolase</fullName>
    </submittedName>
</protein>
<dbReference type="InterPro" id="IPR050272">
    <property type="entry name" value="Isochorismatase-like_hydrls"/>
</dbReference>
<evidence type="ECO:0000313" key="3">
    <source>
        <dbReference type="EMBL" id="GGC60226.1"/>
    </source>
</evidence>
<reference evidence="3" key="1">
    <citation type="journal article" date="2014" name="Int. J. Syst. Evol. Microbiol.">
        <title>Complete genome sequence of Corynebacterium casei LMG S-19264T (=DSM 44701T), isolated from a smear-ripened cheese.</title>
        <authorList>
            <consortium name="US DOE Joint Genome Institute (JGI-PGF)"/>
            <person name="Walter F."/>
            <person name="Albersmeier A."/>
            <person name="Kalinowski J."/>
            <person name="Ruckert C."/>
        </authorList>
    </citation>
    <scope>NUCLEOTIDE SEQUENCE</scope>
    <source>
        <strain evidence="3">CGMCC 1.10998</strain>
    </source>
</reference>
<reference evidence="3" key="2">
    <citation type="submission" date="2020-09" db="EMBL/GenBank/DDBJ databases">
        <authorList>
            <person name="Sun Q."/>
            <person name="Zhou Y."/>
        </authorList>
    </citation>
    <scope>NUCLEOTIDE SEQUENCE</scope>
    <source>
        <strain evidence="3">CGMCC 1.10998</strain>
    </source>
</reference>
<evidence type="ECO:0000259" key="2">
    <source>
        <dbReference type="Pfam" id="PF00857"/>
    </source>
</evidence>
<dbReference type="InterPro" id="IPR036380">
    <property type="entry name" value="Isochorismatase-like_sf"/>
</dbReference>
<accession>A0A916U563</accession>
<dbReference type="InterPro" id="IPR000868">
    <property type="entry name" value="Isochorismatase-like_dom"/>
</dbReference>
<dbReference type="Gene3D" id="3.40.50.850">
    <property type="entry name" value="Isochorismatase-like"/>
    <property type="match status" value="1"/>
</dbReference>
<gene>
    <name evidence="3" type="ORF">GCM10011396_03900</name>
</gene>
<proteinExistence type="predicted"/>
<dbReference type="Pfam" id="PF00857">
    <property type="entry name" value="Isochorismatase"/>
    <property type="match status" value="1"/>
</dbReference>
<dbReference type="PANTHER" id="PTHR43540">
    <property type="entry name" value="PEROXYUREIDOACRYLATE/UREIDOACRYLATE AMIDOHYDROLASE-RELATED"/>
    <property type="match status" value="1"/>
</dbReference>
<dbReference type="GO" id="GO:0016787">
    <property type="term" value="F:hydrolase activity"/>
    <property type="evidence" value="ECO:0007669"/>
    <property type="project" value="UniProtKB-KW"/>
</dbReference>
<name>A0A916U563_9BURK</name>
<comment type="caution">
    <text evidence="3">The sequence shown here is derived from an EMBL/GenBank/DDBJ whole genome shotgun (WGS) entry which is preliminary data.</text>
</comment>
<feature type="domain" description="Isochorismatase-like" evidence="2">
    <location>
        <begin position="8"/>
        <end position="149"/>
    </location>
</feature>
<keyword evidence="4" id="KW-1185">Reference proteome</keyword>
<organism evidence="3 4">
    <name type="scientific">Undibacterium terreum</name>
    <dbReference type="NCBI Taxonomy" id="1224302"/>
    <lineage>
        <taxon>Bacteria</taxon>
        <taxon>Pseudomonadati</taxon>
        <taxon>Pseudomonadota</taxon>
        <taxon>Betaproteobacteria</taxon>
        <taxon>Burkholderiales</taxon>
        <taxon>Oxalobacteraceae</taxon>
        <taxon>Undibacterium</taxon>
    </lineage>
</organism>
<sequence>MPIANNSSALLVIDVQESFRHSAYWREDDLGDYLANQNRLIAGAREAGVTVVRIFHADIGMPEFPHFDPASGYLVAMSGSDPYADHTVQKQVHSAMVGTGLSEWLQARGIAKLIVSGIRTEQCCETTTRNASDLGFQVDYVTEATLTFPMRHFASGRVFDPAEIKERTELVLEKRFARICTVDQALEGMRDSGR</sequence>
<evidence type="ECO:0000313" key="4">
    <source>
        <dbReference type="Proteomes" id="UP000637423"/>
    </source>
</evidence>
<evidence type="ECO:0000256" key="1">
    <source>
        <dbReference type="ARBA" id="ARBA00022801"/>
    </source>
</evidence>